<protein>
    <submittedName>
        <fullName evidence="2">Transcriptional regulator</fullName>
    </submittedName>
</protein>
<sequence length="206" mass="23044">MYTPTHFAETRPDELARILRAHPLGVLVTHGPEGLDADHLPFEYDPEPGPHGVLTAHVARANPVWQRSAGSPVMVVFRGAQAYVSPNGYPSKHETHRQVPTWNYEVVHAHGVLTVRDDERFVRGMVGRLTRRHEASQTKPWKMSDAPPDYIRDMLAHIVGIEIAVTALVGKRKLSQNKDRRDREGAADALHASGHAELAQRMREQA</sequence>
<feature type="region of interest" description="Disordered" evidence="1">
    <location>
        <begin position="173"/>
        <end position="206"/>
    </location>
</feature>
<dbReference type="PANTHER" id="PTHR35802">
    <property type="entry name" value="PROTEASE SYNTHASE AND SPORULATION PROTEIN PAI 2"/>
    <property type="match status" value="1"/>
</dbReference>
<keyword evidence="3" id="KW-1185">Reference proteome</keyword>
<evidence type="ECO:0000256" key="1">
    <source>
        <dbReference type="SAM" id="MobiDB-lite"/>
    </source>
</evidence>
<name>A0A1Y0EK99_9BURK</name>
<dbReference type="PANTHER" id="PTHR35802:SF1">
    <property type="entry name" value="PROTEASE SYNTHASE AND SPORULATION PROTEIN PAI 2"/>
    <property type="match status" value="1"/>
</dbReference>
<evidence type="ECO:0000313" key="3">
    <source>
        <dbReference type="Proteomes" id="UP000196138"/>
    </source>
</evidence>
<accession>A0A1Y0EK99</accession>
<reference evidence="2 3" key="1">
    <citation type="submission" date="2017-05" db="EMBL/GenBank/DDBJ databases">
        <authorList>
            <person name="Song R."/>
            <person name="Chenine A.L."/>
            <person name="Ruprecht R.M."/>
        </authorList>
    </citation>
    <scope>NUCLEOTIDE SEQUENCE [LARGE SCALE GENOMIC DNA]</scope>
    <source>
        <strain evidence="2 3">DSM 26136</strain>
    </source>
</reference>
<proteinExistence type="predicted"/>
<dbReference type="Proteomes" id="UP000196138">
    <property type="component" value="Chromosome"/>
</dbReference>
<dbReference type="AlphaFoldDB" id="A0A1Y0EK99"/>
<dbReference type="InterPro" id="IPR007396">
    <property type="entry name" value="TR_PAI2-type"/>
</dbReference>
<dbReference type="SUPFAM" id="SSF50475">
    <property type="entry name" value="FMN-binding split barrel"/>
    <property type="match status" value="1"/>
</dbReference>
<evidence type="ECO:0000313" key="2">
    <source>
        <dbReference type="EMBL" id="ARU03996.1"/>
    </source>
</evidence>
<dbReference type="KEGG" id="cser:CCO03_04285"/>
<dbReference type="EMBL" id="CP021455">
    <property type="protein sequence ID" value="ARU03996.1"/>
    <property type="molecule type" value="Genomic_DNA"/>
</dbReference>
<dbReference type="OrthoDB" id="9794948at2"/>
<gene>
    <name evidence="2" type="ORF">CCO03_04285</name>
</gene>
<feature type="compositionally biased region" description="Basic and acidic residues" evidence="1">
    <location>
        <begin position="176"/>
        <end position="186"/>
    </location>
</feature>
<organism evidence="2 3">
    <name type="scientific">Comamonas serinivorans</name>
    <dbReference type="NCBI Taxonomy" id="1082851"/>
    <lineage>
        <taxon>Bacteria</taxon>
        <taxon>Pseudomonadati</taxon>
        <taxon>Pseudomonadota</taxon>
        <taxon>Betaproteobacteria</taxon>
        <taxon>Burkholderiales</taxon>
        <taxon>Comamonadaceae</taxon>
        <taxon>Comamonas</taxon>
    </lineage>
</organism>
<dbReference type="Gene3D" id="2.30.110.10">
    <property type="entry name" value="Electron Transport, Fmn-binding Protein, Chain A"/>
    <property type="match status" value="1"/>
</dbReference>
<dbReference type="RefSeq" id="WP_087277703.1">
    <property type="nucleotide sequence ID" value="NZ_CP021455.1"/>
</dbReference>
<dbReference type="Pfam" id="PF04299">
    <property type="entry name" value="FMN_bind_2"/>
    <property type="match status" value="1"/>
</dbReference>
<dbReference type="PIRSF" id="PIRSF010372">
    <property type="entry name" value="PaiB"/>
    <property type="match status" value="1"/>
</dbReference>
<dbReference type="InterPro" id="IPR012349">
    <property type="entry name" value="Split_barrel_FMN-bd"/>
</dbReference>